<accession>A0AAD7GA29</accession>
<dbReference type="EMBL" id="JARKIE010000174">
    <property type="protein sequence ID" value="KAJ7671212.1"/>
    <property type="molecule type" value="Genomic_DNA"/>
</dbReference>
<gene>
    <name evidence="2" type="ORF">B0H17DRAFT_1141551</name>
</gene>
<proteinExistence type="predicted"/>
<name>A0AAD7GA29_MYCRO</name>
<reference evidence="2" key="1">
    <citation type="submission" date="2023-03" db="EMBL/GenBank/DDBJ databases">
        <title>Massive genome expansion in bonnet fungi (Mycena s.s.) driven by repeated elements and novel gene families across ecological guilds.</title>
        <authorList>
            <consortium name="Lawrence Berkeley National Laboratory"/>
            <person name="Harder C.B."/>
            <person name="Miyauchi S."/>
            <person name="Viragh M."/>
            <person name="Kuo A."/>
            <person name="Thoen E."/>
            <person name="Andreopoulos B."/>
            <person name="Lu D."/>
            <person name="Skrede I."/>
            <person name="Drula E."/>
            <person name="Henrissat B."/>
            <person name="Morin E."/>
            <person name="Kohler A."/>
            <person name="Barry K."/>
            <person name="LaButti K."/>
            <person name="Morin E."/>
            <person name="Salamov A."/>
            <person name="Lipzen A."/>
            <person name="Mereny Z."/>
            <person name="Hegedus B."/>
            <person name="Baldrian P."/>
            <person name="Stursova M."/>
            <person name="Weitz H."/>
            <person name="Taylor A."/>
            <person name="Grigoriev I.V."/>
            <person name="Nagy L.G."/>
            <person name="Martin F."/>
            <person name="Kauserud H."/>
        </authorList>
    </citation>
    <scope>NUCLEOTIDE SEQUENCE</scope>
    <source>
        <strain evidence="2">CBHHK067</strain>
    </source>
</reference>
<protein>
    <submittedName>
        <fullName evidence="2">Uncharacterized protein</fullName>
    </submittedName>
</protein>
<evidence type="ECO:0000313" key="2">
    <source>
        <dbReference type="EMBL" id="KAJ7671212.1"/>
    </source>
</evidence>
<evidence type="ECO:0000313" key="3">
    <source>
        <dbReference type="Proteomes" id="UP001221757"/>
    </source>
</evidence>
<feature type="region of interest" description="Disordered" evidence="1">
    <location>
        <begin position="1"/>
        <end position="27"/>
    </location>
</feature>
<organism evidence="2 3">
    <name type="scientific">Mycena rosella</name>
    <name type="common">Pink bonnet</name>
    <name type="synonym">Agaricus rosellus</name>
    <dbReference type="NCBI Taxonomy" id="1033263"/>
    <lineage>
        <taxon>Eukaryota</taxon>
        <taxon>Fungi</taxon>
        <taxon>Dikarya</taxon>
        <taxon>Basidiomycota</taxon>
        <taxon>Agaricomycotina</taxon>
        <taxon>Agaricomycetes</taxon>
        <taxon>Agaricomycetidae</taxon>
        <taxon>Agaricales</taxon>
        <taxon>Marasmiineae</taxon>
        <taxon>Mycenaceae</taxon>
        <taxon>Mycena</taxon>
    </lineage>
</organism>
<feature type="compositionally biased region" description="Polar residues" evidence="1">
    <location>
        <begin position="431"/>
        <end position="444"/>
    </location>
</feature>
<sequence>MESDARVTWSIPAGLSSESSGDDDDDDDGHFGYCTGSVMTMTAVHYWGGKEGVKMGWLSDKNLARDGISNSDQLNSYWSKVQGAERPDFAAGGVARVRPCTTPPMLTGWNLGCRRTWNAFSASHSVSNFGDFNLIEPLLYRIVFIGKRKARPLGRVESDSANLWFTPLILATAIERHPAWLFQTHTRHLYIDCGPYTDSPDQDFDHLVPGEHVGTPQERESMLAACTGATNVMLLNIYKPQALLAVLSCMPLQQLQANLGSLFGDGTDPAPVDLTAPLFANITHLAVFDGITKSEVTDWAQGLVLLLRLTHLSFDFDVTTPQSLFEAVLARCESLHVLVVLVSQLSPSSGREGLKPLMQHPPAVIFDDHKTYEEGCDWYLGAHGRDNTRAKMEEGREEAILDHQRWGRLSDDALLLRRSEFLVGMSPESPPTRTDNQKPNFNNQSVKYDRNVIGFSGDQSGHHGTTYV</sequence>
<evidence type="ECO:0000256" key="1">
    <source>
        <dbReference type="SAM" id="MobiDB-lite"/>
    </source>
</evidence>
<dbReference type="AlphaFoldDB" id="A0AAD7GA29"/>
<keyword evidence="3" id="KW-1185">Reference proteome</keyword>
<dbReference type="Proteomes" id="UP001221757">
    <property type="component" value="Unassembled WGS sequence"/>
</dbReference>
<feature type="region of interest" description="Disordered" evidence="1">
    <location>
        <begin position="425"/>
        <end position="444"/>
    </location>
</feature>
<comment type="caution">
    <text evidence="2">The sequence shown here is derived from an EMBL/GenBank/DDBJ whole genome shotgun (WGS) entry which is preliminary data.</text>
</comment>